<dbReference type="Pfam" id="PF08022">
    <property type="entry name" value="FAD_binding_8"/>
    <property type="match status" value="1"/>
</dbReference>
<feature type="compositionally biased region" description="Polar residues" evidence="14">
    <location>
        <begin position="1"/>
        <end position="18"/>
    </location>
</feature>
<dbReference type="GO" id="GO:0005886">
    <property type="term" value="C:plasma membrane"/>
    <property type="evidence" value="ECO:0007669"/>
    <property type="project" value="UniProtKB-SubCell"/>
</dbReference>
<dbReference type="InterPro" id="IPR013121">
    <property type="entry name" value="Fe_red_NAD-bd_6"/>
</dbReference>
<dbReference type="Pfam" id="PF08030">
    <property type="entry name" value="NAD_binding_6"/>
    <property type="match status" value="1"/>
</dbReference>
<dbReference type="InterPro" id="IPR017938">
    <property type="entry name" value="Riboflavin_synthase-like_b-brl"/>
</dbReference>
<evidence type="ECO:0000256" key="6">
    <source>
        <dbReference type="ARBA" id="ARBA00022692"/>
    </source>
</evidence>
<evidence type="ECO:0000259" key="16">
    <source>
        <dbReference type="PROSITE" id="PS51384"/>
    </source>
</evidence>
<dbReference type="STRING" id="1051891.A0A0C3Q5Z5"/>
<comment type="subcellular location">
    <subcellularLocation>
        <location evidence="1">Cell membrane</location>
        <topology evidence="1">Multi-pass membrane protein</topology>
    </subcellularLocation>
</comment>
<reference evidence="17 18" key="1">
    <citation type="submission" date="2014-04" db="EMBL/GenBank/DDBJ databases">
        <authorList>
            <consortium name="DOE Joint Genome Institute"/>
            <person name="Kuo A."/>
            <person name="Girlanda M."/>
            <person name="Perotto S."/>
            <person name="Kohler A."/>
            <person name="Nagy L.G."/>
            <person name="Floudas D."/>
            <person name="Copeland A."/>
            <person name="Barry K.W."/>
            <person name="Cichocki N."/>
            <person name="Veneault-Fourrey C."/>
            <person name="LaButti K."/>
            <person name="Lindquist E.A."/>
            <person name="Lipzen A."/>
            <person name="Lundell T."/>
            <person name="Morin E."/>
            <person name="Murat C."/>
            <person name="Sun H."/>
            <person name="Tunlid A."/>
            <person name="Henrissat B."/>
            <person name="Grigoriev I.V."/>
            <person name="Hibbett D.S."/>
            <person name="Martin F."/>
            <person name="Nordberg H.P."/>
            <person name="Cantor M.N."/>
            <person name="Hua S.X."/>
        </authorList>
    </citation>
    <scope>NUCLEOTIDE SEQUENCE [LARGE SCALE GENOMIC DNA]</scope>
    <source>
        <strain evidence="17 18">MUT 4182</strain>
    </source>
</reference>
<dbReference type="PANTHER" id="PTHR32361:SF9">
    <property type="entry name" value="FERRIC REDUCTASE TRANSMEMBRANE COMPONENT 3-RELATED"/>
    <property type="match status" value="1"/>
</dbReference>
<feature type="region of interest" description="Disordered" evidence="14">
    <location>
        <begin position="1"/>
        <end position="40"/>
    </location>
</feature>
<evidence type="ECO:0000313" key="18">
    <source>
        <dbReference type="Proteomes" id="UP000054248"/>
    </source>
</evidence>
<keyword evidence="4" id="KW-0813">Transport</keyword>
<gene>
    <name evidence="17" type="ORF">M407DRAFT_212299</name>
</gene>
<feature type="domain" description="FAD-binding FR-type" evidence="16">
    <location>
        <begin position="261"/>
        <end position="393"/>
    </location>
</feature>
<comment type="similarity">
    <text evidence="2">Belongs to the ferric reductase (FRE) family.</text>
</comment>
<dbReference type="PANTHER" id="PTHR32361">
    <property type="entry name" value="FERRIC/CUPRIC REDUCTASE TRANSMEMBRANE COMPONENT"/>
    <property type="match status" value="1"/>
</dbReference>
<evidence type="ECO:0000256" key="7">
    <source>
        <dbReference type="ARBA" id="ARBA00022982"/>
    </source>
</evidence>
<dbReference type="InterPro" id="IPR013112">
    <property type="entry name" value="FAD-bd_8"/>
</dbReference>
<sequence length="566" mass="61747">MSSSKNNESTEHVNPQRQGTSSSGASTSGEDGPSNKKGSALTFDVGPASHIEGHSIPSLVSPPAQPVPSRVASLTAKFHRVNRYLHLPLFATGYNYGQAVAFSVYAFFICFGCFYKTFTPAFGPKRAGFIATGQYPIIFALGAKNNVVGFMLGVGYEKLNAWHRWVGKMMFVSSMAHVVGYLVRWTAAGRLVSGSQRQPHGWAAFAGLCLLSVISIPPIRKYSYGMFWHAHWMGYVMMIVGMVWHADDGWKWSVAASVIIIFDQICRLFKTSFTYATITAVPELGCTRVEVPHLTRGWRAGQHVRLRTVSTVMGAFDALEAHPMTIATVSESSGREGVVLYVKKAGDWSNRLYEAAKGPEKGEISEKGIESEGEKSTKMRMIIEGPYGGPGHDVLSSFSSAFIVAGGSGITFGLSSVDEIIREAEKGLAKTKLIEFIWVIQDPASLLHMMLVLQTFVNRVARLPTLDIKIDVFYTRAMSGNIPETLNNGFNLPANVTLSPGRPKFDAMLDHFVDRTRQLPEGPEGLHGTVVGCCGPESLCHSVKRAELSIKGRKRDAVGGIEVVEE</sequence>
<evidence type="ECO:0000313" key="17">
    <source>
        <dbReference type="EMBL" id="KIO24635.1"/>
    </source>
</evidence>
<feature type="transmembrane region" description="Helical" evidence="15">
    <location>
        <begin position="226"/>
        <end position="244"/>
    </location>
</feature>
<keyword evidence="5" id="KW-1003">Cell membrane</keyword>
<dbReference type="CDD" id="cd06186">
    <property type="entry name" value="NOX_Duox_like_FAD_NADP"/>
    <property type="match status" value="1"/>
</dbReference>
<proteinExistence type="inferred from homology"/>
<keyword evidence="9" id="KW-0560">Oxidoreductase</keyword>
<feature type="transmembrane region" description="Helical" evidence="15">
    <location>
        <begin position="165"/>
        <end position="182"/>
    </location>
</feature>
<dbReference type="InterPro" id="IPR017927">
    <property type="entry name" value="FAD-bd_FR_type"/>
</dbReference>
<keyword evidence="10" id="KW-0406">Ion transport</keyword>
<keyword evidence="7" id="KW-0249">Electron transport</keyword>
<feature type="transmembrane region" description="Helical" evidence="15">
    <location>
        <begin position="202"/>
        <end position="219"/>
    </location>
</feature>
<dbReference type="EC" id="1.16.1.9" evidence="3"/>
<evidence type="ECO:0000256" key="2">
    <source>
        <dbReference type="ARBA" id="ARBA00006278"/>
    </source>
</evidence>
<dbReference type="Proteomes" id="UP000054248">
    <property type="component" value="Unassembled WGS sequence"/>
</dbReference>
<name>A0A0C3Q5Z5_9AGAM</name>
<dbReference type="SFLD" id="SFLDS00052">
    <property type="entry name" value="Ferric_Reductase_Domain"/>
    <property type="match status" value="1"/>
</dbReference>
<dbReference type="Pfam" id="PF01794">
    <property type="entry name" value="Ferric_reduct"/>
    <property type="match status" value="1"/>
</dbReference>
<dbReference type="GO" id="GO:0006826">
    <property type="term" value="P:iron ion transport"/>
    <property type="evidence" value="ECO:0007669"/>
    <property type="project" value="UniProtKB-ARBA"/>
</dbReference>
<evidence type="ECO:0000256" key="10">
    <source>
        <dbReference type="ARBA" id="ARBA00023065"/>
    </source>
</evidence>
<accession>A0A0C3Q5Z5</accession>
<dbReference type="AlphaFoldDB" id="A0A0C3Q5Z5"/>
<evidence type="ECO:0000256" key="12">
    <source>
        <dbReference type="ARBA" id="ARBA00023180"/>
    </source>
</evidence>
<feature type="compositionally biased region" description="Low complexity" evidence="14">
    <location>
        <begin position="19"/>
        <end position="29"/>
    </location>
</feature>
<evidence type="ECO:0000256" key="14">
    <source>
        <dbReference type="SAM" id="MobiDB-lite"/>
    </source>
</evidence>
<comment type="catalytic activity">
    <reaction evidence="13">
        <text>2 a Fe(II)-siderophore + NADP(+) + H(+) = 2 a Fe(III)-siderophore + NADPH</text>
        <dbReference type="Rhea" id="RHEA:28795"/>
        <dbReference type="Rhea" id="RHEA-COMP:11342"/>
        <dbReference type="Rhea" id="RHEA-COMP:11344"/>
        <dbReference type="ChEBI" id="CHEBI:15378"/>
        <dbReference type="ChEBI" id="CHEBI:29033"/>
        <dbReference type="ChEBI" id="CHEBI:29034"/>
        <dbReference type="ChEBI" id="CHEBI:57783"/>
        <dbReference type="ChEBI" id="CHEBI:58349"/>
        <dbReference type="EC" id="1.16.1.9"/>
    </reaction>
</comment>
<evidence type="ECO:0000256" key="5">
    <source>
        <dbReference type="ARBA" id="ARBA00022475"/>
    </source>
</evidence>
<dbReference type="HOGENOM" id="CLU_017408_1_0_1"/>
<dbReference type="SUPFAM" id="SSF63380">
    <property type="entry name" value="Riboflavin synthase domain-like"/>
    <property type="match status" value="1"/>
</dbReference>
<dbReference type="GO" id="GO:0052851">
    <property type="term" value="F:ferric-chelate reductase (NADPH) activity"/>
    <property type="evidence" value="ECO:0007669"/>
    <property type="project" value="UniProtKB-EC"/>
</dbReference>
<evidence type="ECO:0000256" key="15">
    <source>
        <dbReference type="SAM" id="Phobius"/>
    </source>
</evidence>
<evidence type="ECO:0000256" key="11">
    <source>
        <dbReference type="ARBA" id="ARBA00023136"/>
    </source>
</evidence>
<dbReference type="PROSITE" id="PS51384">
    <property type="entry name" value="FAD_FR"/>
    <property type="match status" value="1"/>
</dbReference>
<evidence type="ECO:0000256" key="8">
    <source>
        <dbReference type="ARBA" id="ARBA00022989"/>
    </source>
</evidence>
<dbReference type="SFLD" id="SFLDG01168">
    <property type="entry name" value="Ferric_reductase_subgroup_(FRE"/>
    <property type="match status" value="1"/>
</dbReference>
<reference evidence="18" key="2">
    <citation type="submission" date="2015-01" db="EMBL/GenBank/DDBJ databases">
        <title>Evolutionary Origins and Diversification of the Mycorrhizal Mutualists.</title>
        <authorList>
            <consortium name="DOE Joint Genome Institute"/>
            <consortium name="Mycorrhizal Genomics Consortium"/>
            <person name="Kohler A."/>
            <person name="Kuo A."/>
            <person name="Nagy L.G."/>
            <person name="Floudas D."/>
            <person name="Copeland A."/>
            <person name="Barry K.W."/>
            <person name="Cichocki N."/>
            <person name="Veneault-Fourrey C."/>
            <person name="LaButti K."/>
            <person name="Lindquist E.A."/>
            <person name="Lipzen A."/>
            <person name="Lundell T."/>
            <person name="Morin E."/>
            <person name="Murat C."/>
            <person name="Riley R."/>
            <person name="Ohm R."/>
            <person name="Sun H."/>
            <person name="Tunlid A."/>
            <person name="Henrissat B."/>
            <person name="Grigoriev I.V."/>
            <person name="Hibbett D.S."/>
            <person name="Martin F."/>
        </authorList>
    </citation>
    <scope>NUCLEOTIDE SEQUENCE [LARGE SCALE GENOMIC DNA]</scope>
    <source>
        <strain evidence="18">MUT 4182</strain>
    </source>
</reference>
<dbReference type="EMBL" id="KN823057">
    <property type="protein sequence ID" value="KIO24635.1"/>
    <property type="molecule type" value="Genomic_DNA"/>
</dbReference>
<keyword evidence="8 15" id="KW-1133">Transmembrane helix</keyword>
<evidence type="ECO:0000256" key="4">
    <source>
        <dbReference type="ARBA" id="ARBA00022448"/>
    </source>
</evidence>
<evidence type="ECO:0000256" key="1">
    <source>
        <dbReference type="ARBA" id="ARBA00004651"/>
    </source>
</evidence>
<feature type="transmembrane region" description="Helical" evidence="15">
    <location>
        <begin position="96"/>
        <end position="115"/>
    </location>
</feature>
<dbReference type="Gene3D" id="3.40.50.80">
    <property type="entry name" value="Nucleotide-binding domain of ferredoxin-NADP reductase (FNR) module"/>
    <property type="match status" value="1"/>
</dbReference>
<keyword evidence="6 15" id="KW-0812">Transmembrane</keyword>
<dbReference type="InterPro" id="IPR013130">
    <property type="entry name" value="Fe3_Rdtase_TM_dom"/>
</dbReference>
<dbReference type="InterPro" id="IPR051410">
    <property type="entry name" value="Ferric/Cupric_Reductase"/>
</dbReference>
<dbReference type="GO" id="GO:0015677">
    <property type="term" value="P:copper ion import"/>
    <property type="evidence" value="ECO:0007669"/>
    <property type="project" value="TreeGrafter"/>
</dbReference>
<protein>
    <recommendedName>
        <fullName evidence="3">ferric-chelate reductase (NADPH)</fullName>
        <ecNumber evidence="3">1.16.1.9</ecNumber>
    </recommendedName>
</protein>
<dbReference type="OrthoDB" id="17725at2759"/>
<evidence type="ECO:0000256" key="13">
    <source>
        <dbReference type="ARBA" id="ARBA00048483"/>
    </source>
</evidence>
<keyword evidence="18" id="KW-1185">Reference proteome</keyword>
<keyword evidence="11 15" id="KW-0472">Membrane</keyword>
<keyword evidence="12" id="KW-0325">Glycoprotein</keyword>
<organism evidence="17 18">
    <name type="scientific">Tulasnella calospora MUT 4182</name>
    <dbReference type="NCBI Taxonomy" id="1051891"/>
    <lineage>
        <taxon>Eukaryota</taxon>
        <taxon>Fungi</taxon>
        <taxon>Dikarya</taxon>
        <taxon>Basidiomycota</taxon>
        <taxon>Agaricomycotina</taxon>
        <taxon>Agaricomycetes</taxon>
        <taxon>Cantharellales</taxon>
        <taxon>Tulasnellaceae</taxon>
        <taxon>Tulasnella</taxon>
    </lineage>
</organism>
<evidence type="ECO:0000256" key="3">
    <source>
        <dbReference type="ARBA" id="ARBA00012668"/>
    </source>
</evidence>
<dbReference type="GO" id="GO:0006879">
    <property type="term" value="P:intracellular iron ion homeostasis"/>
    <property type="evidence" value="ECO:0007669"/>
    <property type="project" value="TreeGrafter"/>
</dbReference>
<dbReference type="InterPro" id="IPR039261">
    <property type="entry name" value="FNR_nucleotide-bd"/>
</dbReference>
<evidence type="ECO:0000256" key="9">
    <source>
        <dbReference type="ARBA" id="ARBA00023002"/>
    </source>
</evidence>